<name>A0A8C7VHZ4_ONCMY</name>
<keyword evidence="3" id="KW-1133">Transmembrane helix</keyword>
<dbReference type="CDD" id="cd01615">
    <property type="entry name" value="CIDE_N"/>
    <property type="match status" value="1"/>
</dbReference>
<feature type="transmembrane region" description="Helical" evidence="3">
    <location>
        <begin position="12"/>
        <end position="30"/>
    </location>
</feature>
<keyword evidence="3" id="KW-0472">Membrane</keyword>
<gene>
    <name evidence="5" type="primary">LOC110531628</name>
</gene>
<dbReference type="InterPro" id="IPR003508">
    <property type="entry name" value="CIDE-N_dom"/>
</dbReference>
<dbReference type="Proteomes" id="UP000694395">
    <property type="component" value="Chromosome 9"/>
</dbReference>
<accession>A0A8C7VHZ4</accession>
<dbReference type="SUPFAM" id="SSF54277">
    <property type="entry name" value="CAD &amp; PB1 domains"/>
    <property type="match status" value="1"/>
</dbReference>
<dbReference type="PANTHER" id="PTHR12306:SF10">
    <property type="entry name" value="LIPID TRANSFERASE CIDEB"/>
    <property type="match status" value="1"/>
</dbReference>
<reference evidence="5" key="3">
    <citation type="submission" date="2025-09" db="UniProtKB">
        <authorList>
            <consortium name="Ensembl"/>
        </authorList>
    </citation>
    <scope>IDENTIFICATION</scope>
</reference>
<dbReference type="Ensembl" id="ENSOMYT00000029636.2">
    <property type="protein sequence ID" value="ENSOMYP00000027109.2"/>
    <property type="gene ID" value="ENSOMYG00000012794.2"/>
</dbReference>
<sequence>INRTRTRLGKFYLKLAVFGLVNIFFLLFLHRSVTRRVWSLAPAPQRPFRVCSHDRGTRKGVTAATLEELRERVCQALMLCLSSLAVVLVCEEDGTVVDSEDFLMYLPDNTVLMALEPGQTWKPPPGAVLSKGQDPNQSRTGKDIARVTFDLYRQNPKDVFGSLNVKGTFSGRYSVSADFQCLGPKKVLREALRMASTLLQMAGHMLITSANLIKRIIEGAEFWQPQRVEATEYWN</sequence>
<feature type="domain" description="CIDE-N" evidence="4">
    <location>
        <begin position="44"/>
        <end position="123"/>
    </location>
</feature>
<dbReference type="PANTHER" id="PTHR12306">
    <property type="entry name" value="CELL DEATH ACTIVATOR CIDE"/>
    <property type="match status" value="1"/>
</dbReference>
<evidence type="ECO:0000313" key="5">
    <source>
        <dbReference type="Ensembl" id="ENSOMYP00000027109.2"/>
    </source>
</evidence>
<dbReference type="SMART" id="SM00266">
    <property type="entry name" value="CAD"/>
    <property type="match status" value="1"/>
</dbReference>
<evidence type="ECO:0000256" key="2">
    <source>
        <dbReference type="PROSITE-ProRule" id="PRU00447"/>
    </source>
</evidence>
<dbReference type="GeneTree" id="ENSGT00390000018596"/>
<dbReference type="GO" id="GO:0006915">
    <property type="term" value="P:apoptotic process"/>
    <property type="evidence" value="ECO:0007669"/>
    <property type="project" value="UniProtKB-UniRule"/>
</dbReference>
<protein>
    <submittedName>
        <fullName evidence="5">Cell death inducing DFFA like effector b</fullName>
    </submittedName>
</protein>
<proteinExistence type="predicted"/>
<dbReference type="PROSITE" id="PS51135">
    <property type="entry name" value="CIDE_N"/>
    <property type="match status" value="1"/>
</dbReference>
<organism evidence="5 6">
    <name type="scientific">Oncorhynchus mykiss</name>
    <name type="common">Rainbow trout</name>
    <name type="synonym">Salmo gairdneri</name>
    <dbReference type="NCBI Taxonomy" id="8022"/>
    <lineage>
        <taxon>Eukaryota</taxon>
        <taxon>Metazoa</taxon>
        <taxon>Chordata</taxon>
        <taxon>Craniata</taxon>
        <taxon>Vertebrata</taxon>
        <taxon>Euteleostomi</taxon>
        <taxon>Actinopterygii</taxon>
        <taxon>Neopterygii</taxon>
        <taxon>Teleostei</taxon>
        <taxon>Protacanthopterygii</taxon>
        <taxon>Salmoniformes</taxon>
        <taxon>Salmonidae</taxon>
        <taxon>Salmoninae</taxon>
        <taxon>Oncorhynchus</taxon>
    </lineage>
</organism>
<keyword evidence="1 2" id="KW-0053">Apoptosis</keyword>
<dbReference type="GO" id="GO:0042981">
    <property type="term" value="P:regulation of apoptotic process"/>
    <property type="evidence" value="ECO:0007669"/>
    <property type="project" value="TreeGrafter"/>
</dbReference>
<evidence type="ECO:0000313" key="6">
    <source>
        <dbReference type="Proteomes" id="UP000694395"/>
    </source>
</evidence>
<dbReference type="Pfam" id="PF02017">
    <property type="entry name" value="CIDE-N"/>
    <property type="match status" value="1"/>
</dbReference>
<evidence type="ECO:0000259" key="4">
    <source>
        <dbReference type="PROSITE" id="PS51135"/>
    </source>
</evidence>
<reference evidence="5" key="2">
    <citation type="submission" date="2025-08" db="UniProtKB">
        <authorList>
            <consortium name="Ensembl"/>
        </authorList>
    </citation>
    <scope>IDENTIFICATION</scope>
</reference>
<evidence type="ECO:0000256" key="1">
    <source>
        <dbReference type="ARBA" id="ARBA00022703"/>
    </source>
</evidence>
<evidence type="ECO:0000256" key="3">
    <source>
        <dbReference type="SAM" id="Phobius"/>
    </source>
</evidence>
<dbReference type="AlphaFoldDB" id="A0A8C7VHZ4"/>
<keyword evidence="3" id="KW-0812">Transmembrane</keyword>
<dbReference type="Gene3D" id="3.10.20.10">
    <property type="match status" value="1"/>
</dbReference>
<reference evidence="5" key="1">
    <citation type="submission" date="2020-07" db="EMBL/GenBank/DDBJ databases">
        <title>A long reads based de novo assembly of the rainbow trout Arlee double haploid line genome.</title>
        <authorList>
            <person name="Gao G."/>
            <person name="Palti Y."/>
        </authorList>
    </citation>
    <scope>NUCLEOTIDE SEQUENCE [LARGE SCALE GENOMIC DNA]</scope>
</reference>
<keyword evidence="6" id="KW-1185">Reference proteome</keyword>